<evidence type="ECO:0000256" key="5">
    <source>
        <dbReference type="ARBA" id="ARBA00022989"/>
    </source>
</evidence>
<feature type="transmembrane region" description="Helical" evidence="7">
    <location>
        <begin position="20"/>
        <end position="42"/>
    </location>
</feature>
<evidence type="ECO:0000256" key="6">
    <source>
        <dbReference type="ARBA" id="ARBA00023136"/>
    </source>
</evidence>
<sequence length="941" mass="105256">MDESFGKSFAKAQQLHGISLSSFVASVSLSAVIFTLEVLVYLPSCKTRKPNMQISVTSLPTRQTTHTPPKGNEMWVMYHLSPGLPGRRAPDLNTIVLAATLTADGHRCQECPAFPINRRHMCAAIGPSYSSLDGARLLRREDAENALDARAPPWSVPASNERLKTRAERLATPASEKDIESATNAMDESFGKSFAKAQQLHGISLSSFVASVSLSAVIFTLEILVFLIIRKRFPDFYTTIPEQLDSTPTNWKRYIATNLLRFDRRHEHFDRYFFRRYLRSLVLIFTPASLLITPILVPLNYTNGKTAVLGVSGLDALGWSNVGLDQADRYWVHLMLSLLFTGHVCWVIWNELKFYVATRQHSPYAALCTVLINSIPDDWMSEKVLTSQLEVFPGKVTAISFNRDYSAISQLAARRERLARALEVAEISNIRKACRAGVQKRAKRSSFLKERRHSSYRSRSLLNLFTWLRLEKVDTNLFYQEELRNTSEKMEFYRKTREEFPLLRSAFITFANPLAAHIACQTVIHTSSGYMTPRTMPLSVDDVVWSNVNIAWRDRTIRTVLSNVLIVATATACVVPVALAGLLSQIIYITQAVSWLSWINELPQSFLGLLQGVLPPVLVTVLVKGFILILDCLVRKQGISSRSQIDLKIQDYYFYFLFVQVTIVVSLSAGLTAITNEMASGASLAATLAKNLPKASNYFISYILLQALSVSANSLLRMDRLFGKLILGPIFDKSVTQMITRRKGQDLQWGTFVPFFTNLSCIGFLYAIISPIIPFQVLAIILFWIVYSSSSILITERDHGGLFYPKALKHLLIGLYLMQVCLVALFLLVRDSQGNARCIGQACIMVLATGLTIVYHRLLCRAFNPLLSFSPTALKDALAKDATPSPIFLHKALRSSPAISIPKDSHGIGSTRALQLREELKDVIISDSDATITMSGKIKLR</sequence>
<dbReference type="Pfam" id="PF14703">
    <property type="entry name" value="PHM7_cyt"/>
    <property type="match status" value="1"/>
</dbReference>
<feature type="domain" description="CSC1/OSCA1-like cytosolic" evidence="10">
    <location>
        <begin position="369"/>
        <end position="547"/>
    </location>
</feature>
<dbReference type="PANTHER" id="PTHR13018:SF20">
    <property type="entry name" value="SPORULATION-SPECIFIC PROTEIN 75"/>
    <property type="match status" value="1"/>
</dbReference>
<keyword evidence="4 7" id="KW-0812">Transmembrane</keyword>
<gene>
    <name evidence="11" type="ORF">GMOD_00004931</name>
</gene>
<feature type="transmembrane region" description="Helical" evidence="7">
    <location>
        <begin position="652"/>
        <end position="675"/>
    </location>
</feature>
<name>A0A3M7MI36_9PLEO</name>
<evidence type="ECO:0000259" key="10">
    <source>
        <dbReference type="Pfam" id="PF14703"/>
    </source>
</evidence>
<dbReference type="InterPro" id="IPR032880">
    <property type="entry name" value="CSC1/OSCA1-like_N"/>
</dbReference>
<dbReference type="Pfam" id="PF02714">
    <property type="entry name" value="RSN1_7TM"/>
    <property type="match status" value="1"/>
</dbReference>
<feature type="transmembrane region" description="Helical" evidence="7">
    <location>
        <begin position="695"/>
        <end position="716"/>
    </location>
</feature>
<dbReference type="Proteomes" id="UP000265663">
    <property type="component" value="Unassembled WGS sequence"/>
</dbReference>
<feature type="transmembrane region" description="Helical" evidence="7">
    <location>
        <begin position="330"/>
        <end position="349"/>
    </location>
</feature>
<accession>A0A3M7MI36</accession>
<protein>
    <submittedName>
        <fullName evidence="11">DUF221 domain</fullName>
    </submittedName>
</protein>
<evidence type="ECO:0000256" key="3">
    <source>
        <dbReference type="ARBA" id="ARBA00022448"/>
    </source>
</evidence>
<feature type="domain" description="CSC1/OSCA1-like N-terminal transmembrane" evidence="9">
    <location>
        <begin position="207"/>
        <end position="351"/>
    </location>
</feature>
<dbReference type="GO" id="GO:0005886">
    <property type="term" value="C:plasma membrane"/>
    <property type="evidence" value="ECO:0007669"/>
    <property type="project" value="TreeGrafter"/>
</dbReference>
<comment type="subcellular location">
    <subcellularLocation>
        <location evidence="1">Membrane</location>
        <topology evidence="1">Multi-pass membrane protein</topology>
    </subcellularLocation>
</comment>
<feature type="transmembrane region" description="Helical" evidence="7">
    <location>
        <begin position="775"/>
        <end position="795"/>
    </location>
</feature>
<comment type="similarity">
    <text evidence="2">Belongs to the CSC1 (TC 1.A.17) family.</text>
</comment>
<keyword evidence="6 7" id="KW-0472">Membrane</keyword>
<dbReference type="OrthoDB" id="1076608at2759"/>
<feature type="transmembrane region" description="Helical" evidence="7">
    <location>
        <begin position="560"/>
        <end position="589"/>
    </location>
</feature>
<evidence type="ECO:0000259" key="8">
    <source>
        <dbReference type="Pfam" id="PF02714"/>
    </source>
</evidence>
<evidence type="ECO:0000256" key="4">
    <source>
        <dbReference type="ARBA" id="ARBA00022692"/>
    </source>
</evidence>
<feature type="transmembrane region" description="Helical" evidence="7">
    <location>
        <begin position="208"/>
        <end position="229"/>
    </location>
</feature>
<dbReference type="GO" id="GO:0005227">
    <property type="term" value="F:calcium-activated cation channel activity"/>
    <property type="evidence" value="ECO:0007669"/>
    <property type="project" value="InterPro"/>
</dbReference>
<dbReference type="InterPro" id="IPR045122">
    <property type="entry name" value="Csc1-like"/>
</dbReference>
<keyword evidence="3" id="KW-0813">Transport</keyword>
<evidence type="ECO:0000313" key="11">
    <source>
        <dbReference type="EMBL" id="RMZ74092.1"/>
    </source>
</evidence>
<evidence type="ECO:0000256" key="7">
    <source>
        <dbReference type="SAM" id="Phobius"/>
    </source>
</evidence>
<organism evidence="11 12">
    <name type="scientific">Pyrenophora seminiperda CCB06</name>
    <dbReference type="NCBI Taxonomy" id="1302712"/>
    <lineage>
        <taxon>Eukaryota</taxon>
        <taxon>Fungi</taxon>
        <taxon>Dikarya</taxon>
        <taxon>Ascomycota</taxon>
        <taxon>Pezizomycotina</taxon>
        <taxon>Dothideomycetes</taxon>
        <taxon>Pleosporomycetidae</taxon>
        <taxon>Pleosporales</taxon>
        <taxon>Pleosporineae</taxon>
        <taxon>Pleosporaceae</taxon>
        <taxon>Pyrenophora</taxon>
    </lineage>
</organism>
<reference evidence="11 12" key="1">
    <citation type="journal article" date="2014" name="PLoS ONE">
        <title>De novo Genome Assembly of the Fungal Plant Pathogen Pyrenophora semeniperda.</title>
        <authorList>
            <person name="Soliai M.M."/>
            <person name="Meyer S.E."/>
            <person name="Udall J.A."/>
            <person name="Elzinga D.E."/>
            <person name="Hermansen R.A."/>
            <person name="Bodily P.M."/>
            <person name="Hart A.A."/>
            <person name="Coleman C.E."/>
        </authorList>
    </citation>
    <scope>NUCLEOTIDE SEQUENCE [LARGE SCALE GENOMIC DNA]</scope>
    <source>
        <strain evidence="11 12">CCB06</strain>
        <tissue evidence="11">Mycelium</tissue>
    </source>
</reference>
<dbReference type="InterPro" id="IPR027815">
    <property type="entry name" value="CSC1/OSCA1-like_cyt"/>
</dbReference>
<feature type="transmembrane region" description="Helical" evidence="7">
    <location>
        <begin position="839"/>
        <end position="859"/>
    </location>
</feature>
<proteinExistence type="inferred from homology"/>
<evidence type="ECO:0000256" key="1">
    <source>
        <dbReference type="ARBA" id="ARBA00004141"/>
    </source>
</evidence>
<dbReference type="Pfam" id="PF13967">
    <property type="entry name" value="RSN1_TM"/>
    <property type="match status" value="1"/>
</dbReference>
<evidence type="ECO:0000313" key="12">
    <source>
        <dbReference type="Proteomes" id="UP000265663"/>
    </source>
</evidence>
<evidence type="ECO:0000256" key="2">
    <source>
        <dbReference type="ARBA" id="ARBA00007779"/>
    </source>
</evidence>
<dbReference type="InterPro" id="IPR003864">
    <property type="entry name" value="CSC1/OSCA1-like_7TM"/>
</dbReference>
<keyword evidence="12" id="KW-1185">Reference proteome</keyword>
<keyword evidence="5 7" id="KW-1133">Transmembrane helix</keyword>
<feature type="transmembrane region" description="Helical" evidence="7">
    <location>
        <begin position="807"/>
        <end position="827"/>
    </location>
</feature>
<evidence type="ECO:0000259" key="9">
    <source>
        <dbReference type="Pfam" id="PF13967"/>
    </source>
</evidence>
<dbReference type="AlphaFoldDB" id="A0A3M7MI36"/>
<feature type="transmembrane region" description="Helical" evidence="7">
    <location>
        <begin position="609"/>
        <end position="631"/>
    </location>
</feature>
<feature type="domain" description="CSC1/OSCA1-like 7TM region" evidence="8">
    <location>
        <begin position="558"/>
        <end position="826"/>
    </location>
</feature>
<feature type="transmembrane region" description="Helical" evidence="7">
    <location>
        <begin position="747"/>
        <end position="769"/>
    </location>
</feature>
<dbReference type="EMBL" id="KE747843">
    <property type="protein sequence ID" value="RMZ74092.1"/>
    <property type="molecule type" value="Genomic_DNA"/>
</dbReference>
<dbReference type="PANTHER" id="PTHR13018">
    <property type="entry name" value="PROBABLE MEMBRANE PROTEIN DUF221-RELATED"/>
    <property type="match status" value="1"/>
</dbReference>
<feature type="transmembrane region" description="Helical" evidence="7">
    <location>
        <begin position="281"/>
        <end position="301"/>
    </location>
</feature>